<comment type="subcellular location">
    <subcellularLocation>
        <location evidence="1">Nucleus</location>
    </subcellularLocation>
</comment>
<evidence type="ECO:0000313" key="14">
    <source>
        <dbReference type="EMBL" id="KAL3724643.1"/>
    </source>
</evidence>
<dbReference type="Proteomes" id="UP001634007">
    <property type="component" value="Unassembled WGS sequence"/>
</dbReference>
<evidence type="ECO:0000256" key="3">
    <source>
        <dbReference type="ARBA" id="ARBA00022723"/>
    </source>
</evidence>
<dbReference type="EMBL" id="JBJKBG010000008">
    <property type="protein sequence ID" value="KAL3724643.1"/>
    <property type="molecule type" value="Genomic_DNA"/>
</dbReference>
<dbReference type="GO" id="GO:0008270">
    <property type="term" value="F:zinc ion binding"/>
    <property type="evidence" value="ECO:0007669"/>
    <property type="project" value="UniProtKB-KW"/>
</dbReference>
<keyword evidence="15" id="KW-1185">Reference proteome</keyword>
<evidence type="ECO:0000256" key="6">
    <source>
        <dbReference type="ARBA" id="ARBA00023015"/>
    </source>
</evidence>
<comment type="similarity">
    <text evidence="2">Belongs to the type IV zinc-finger family. Class A subfamily.</text>
</comment>
<keyword evidence="3" id="KW-0479">Metal-binding</keyword>
<gene>
    <name evidence="14" type="ORF">ACJRO7_029758</name>
</gene>
<dbReference type="PANTHER" id="PTHR45658">
    <property type="entry name" value="GATA TRANSCRIPTION FACTOR"/>
    <property type="match status" value="1"/>
</dbReference>
<keyword evidence="8" id="KW-0010">Activator</keyword>
<keyword evidence="4 11" id="KW-0863">Zinc-finger</keyword>
<sequence>MESLGFMDDLLDFPDLGEVVDEEDDLGKSSCSKAKAAAAAAAATSLPDSASFDASSTPSLPEWEDLEWISNKDSFPSLESFVILPEQPGNNFKEDNLIPPLENSSSSSTTTSTHSSGNRSGTPTVASCCGGPPPPVRRARSKRARERRRGDLSVFAAERLLISRDQEKANKKTKLGGQGSVKIGRKCLHCGSEKTPQWRAGPQGAKTLCNACGVRFKSGRLVPEYRPANSPTFSSELHSNSHRKIIEMRRTKQMGGGGVKGVDIRVK</sequence>
<keyword evidence="5" id="KW-0862">Zinc</keyword>
<dbReference type="SMART" id="SM00401">
    <property type="entry name" value="ZnF_GATA"/>
    <property type="match status" value="1"/>
</dbReference>
<keyword evidence="9" id="KW-0804">Transcription</keyword>
<evidence type="ECO:0000256" key="8">
    <source>
        <dbReference type="ARBA" id="ARBA00023159"/>
    </source>
</evidence>
<dbReference type="InterPro" id="IPR013088">
    <property type="entry name" value="Znf_NHR/GATA"/>
</dbReference>
<reference evidence="14 15" key="1">
    <citation type="submission" date="2024-11" db="EMBL/GenBank/DDBJ databases">
        <title>Chromosome-level genome assembly of Eucalyptus globulus Labill. provides insights into its genome evolution.</title>
        <authorList>
            <person name="Li X."/>
        </authorList>
    </citation>
    <scope>NUCLEOTIDE SEQUENCE [LARGE SCALE GENOMIC DNA]</scope>
    <source>
        <strain evidence="14">CL2024</strain>
        <tissue evidence="14">Fresh tender leaves</tissue>
    </source>
</reference>
<evidence type="ECO:0000313" key="15">
    <source>
        <dbReference type="Proteomes" id="UP001634007"/>
    </source>
</evidence>
<evidence type="ECO:0000256" key="12">
    <source>
        <dbReference type="SAM" id="MobiDB-lite"/>
    </source>
</evidence>
<dbReference type="GO" id="GO:0005634">
    <property type="term" value="C:nucleus"/>
    <property type="evidence" value="ECO:0007669"/>
    <property type="project" value="UniProtKB-SubCell"/>
</dbReference>
<dbReference type="PANTHER" id="PTHR45658:SF42">
    <property type="entry name" value="GATA TRANSCRIPTION FACTOR 1"/>
    <property type="match status" value="1"/>
</dbReference>
<organism evidence="14 15">
    <name type="scientific">Eucalyptus globulus</name>
    <name type="common">Tasmanian blue gum</name>
    <dbReference type="NCBI Taxonomy" id="34317"/>
    <lineage>
        <taxon>Eukaryota</taxon>
        <taxon>Viridiplantae</taxon>
        <taxon>Streptophyta</taxon>
        <taxon>Embryophyta</taxon>
        <taxon>Tracheophyta</taxon>
        <taxon>Spermatophyta</taxon>
        <taxon>Magnoliopsida</taxon>
        <taxon>eudicotyledons</taxon>
        <taxon>Gunneridae</taxon>
        <taxon>Pentapetalae</taxon>
        <taxon>rosids</taxon>
        <taxon>malvids</taxon>
        <taxon>Myrtales</taxon>
        <taxon>Myrtaceae</taxon>
        <taxon>Myrtoideae</taxon>
        <taxon>Eucalypteae</taxon>
        <taxon>Eucalyptus</taxon>
    </lineage>
</organism>
<evidence type="ECO:0000256" key="11">
    <source>
        <dbReference type="PROSITE-ProRule" id="PRU00094"/>
    </source>
</evidence>
<dbReference type="InterPro" id="IPR000679">
    <property type="entry name" value="Znf_GATA"/>
</dbReference>
<dbReference type="PROSITE" id="PS50114">
    <property type="entry name" value="GATA_ZN_FINGER_2"/>
    <property type="match status" value="1"/>
</dbReference>
<dbReference type="SUPFAM" id="SSF57716">
    <property type="entry name" value="Glucocorticoid receptor-like (DNA-binding domain)"/>
    <property type="match status" value="1"/>
</dbReference>
<dbReference type="AlphaFoldDB" id="A0ABD3JFE0"/>
<feature type="region of interest" description="Disordered" evidence="12">
    <location>
        <begin position="89"/>
        <end position="148"/>
    </location>
</feature>
<accession>A0ABD3JFE0</accession>
<dbReference type="Pfam" id="PF00320">
    <property type="entry name" value="GATA"/>
    <property type="match status" value="1"/>
</dbReference>
<dbReference type="FunFam" id="3.30.50.10:FF:000018">
    <property type="entry name" value="GATA transcription factor"/>
    <property type="match status" value="1"/>
</dbReference>
<dbReference type="GO" id="GO:0003677">
    <property type="term" value="F:DNA binding"/>
    <property type="evidence" value="ECO:0007669"/>
    <property type="project" value="UniProtKB-KW"/>
</dbReference>
<evidence type="ECO:0000256" key="10">
    <source>
        <dbReference type="ARBA" id="ARBA00023242"/>
    </source>
</evidence>
<dbReference type="PROSITE" id="PS00344">
    <property type="entry name" value="GATA_ZN_FINGER_1"/>
    <property type="match status" value="1"/>
</dbReference>
<evidence type="ECO:0000256" key="7">
    <source>
        <dbReference type="ARBA" id="ARBA00023125"/>
    </source>
</evidence>
<dbReference type="Gene3D" id="3.30.50.10">
    <property type="entry name" value="Erythroid Transcription Factor GATA-1, subunit A"/>
    <property type="match status" value="1"/>
</dbReference>
<evidence type="ECO:0000256" key="5">
    <source>
        <dbReference type="ARBA" id="ARBA00022833"/>
    </source>
</evidence>
<evidence type="ECO:0000256" key="2">
    <source>
        <dbReference type="ARBA" id="ARBA00005694"/>
    </source>
</evidence>
<evidence type="ECO:0000259" key="13">
    <source>
        <dbReference type="PROSITE" id="PS50114"/>
    </source>
</evidence>
<name>A0ABD3JFE0_EUCGL</name>
<feature type="compositionally biased region" description="Basic residues" evidence="12">
    <location>
        <begin position="137"/>
        <end position="147"/>
    </location>
</feature>
<evidence type="ECO:0000256" key="4">
    <source>
        <dbReference type="ARBA" id="ARBA00022771"/>
    </source>
</evidence>
<protein>
    <recommendedName>
        <fullName evidence="13">GATA-type domain-containing protein</fullName>
    </recommendedName>
</protein>
<dbReference type="CDD" id="cd00202">
    <property type="entry name" value="ZnF_GATA"/>
    <property type="match status" value="1"/>
</dbReference>
<keyword evidence="10" id="KW-0539">Nucleus</keyword>
<dbReference type="InterPro" id="IPR051140">
    <property type="entry name" value="GATA_TF"/>
</dbReference>
<feature type="domain" description="GATA-type" evidence="13">
    <location>
        <begin position="181"/>
        <end position="217"/>
    </location>
</feature>
<feature type="compositionally biased region" description="Low complexity" evidence="12">
    <location>
        <begin position="104"/>
        <end position="116"/>
    </location>
</feature>
<keyword evidence="7" id="KW-0238">DNA-binding</keyword>
<evidence type="ECO:0000256" key="1">
    <source>
        <dbReference type="ARBA" id="ARBA00004123"/>
    </source>
</evidence>
<comment type="caution">
    <text evidence="14">The sequence shown here is derived from an EMBL/GenBank/DDBJ whole genome shotgun (WGS) entry which is preliminary data.</text>
</comment>
<proteinExistence type="inferred from homology"/>
<evidence type="ECO:0000256" key="9">
    <source>
        <dbReference type="ARBA" id="ARBA00023163"/>
    </source>
</evidence>
<keyword evidence="6" id="KW-0805">Transcription regulation</keyword>